<dbReference type="PANTHER" id="PTHR30008">
    <property type="entry name" value="EXODEOXYRIBONUCLEASE 7 LARGE SUBUNIT"/>
    <property type="match status" value="1"/>
</dbReference>
<comment type="similarity">
    <text evidence="5 6">Belongs to the XseA family.</text>
</comment>
<dbReference type="Pfam" id="PF13742">
    <property type="entry name" value="tRNA_anti_2"/>
    <property type="match status" value="1"/>
</dbReference>
<reference evidence="10 11" key="1">
    <citation type="submission" date="2016-08" db="EMBL/GenBank/DDBJ databases">
        <title>Whole genome sequence of Mesorhizobium sp. strain UASWS1009 isolated from industrial sewage.</title>
        <authorList>
            <person name="Crovadore J."/>
            <person name="Calmin G."/>
            <person name="Chablais R."/>
            <person name="Cochard B."/>
            <person name="Lefort F."/>
        </authorList>
    </citation>
    <scope>NUCLEOTIDE SEQUENCE [LARGE SCALE GENOMIC DNA]</scope>
    <source>
        <strain evidence="10 11">UASWS1009</strain>
    </source>
</reference>
<dbReference type="PANTHER" id="PTHR30008:SF0">
    <property type="entry name" value="EXODEOXYRIBONUCLEASE 7 LARGE SUBUNIT"/>
    <property type="match status" value="1"/>
</dbReference>
<name>A0A1C2DC66_9HYPH</name>
<dbReference type="STRING" id="1566387.QV13_22180"/>
<evidence type="ECO:0000256" key="2">
    <source>
        <dbReference type="ARBA" id="ARBA00022722"/>
    </source>
</evidence>
<dbReference type="InterPro" id="IPR020579">
    <property type="entry name" value="Exonuc_VII_lsu_C"/>
</dbReference>
<dbReference type="RefSeq" id="WP_024927110.1">
    <property type="nucleotide sequence ID" value="NZ_MDEO01000036.1"/>
</dbReference>
<protein>
    <recommendedName>
        <fullName evidence="5">Exodeoxyribonuclease 7 large subunit</fullName>
        <ecNumber evidence="5">3.1.11.6</ecNumber>
    </recommendedName>
    <alternativeName>
        <fullName evidence="5">Exodeoxyribonuclease VII large subunit</fullName>
        <shortName evidence="5">Exonuclease VII large subunit</shortName>
    </alternativeName>
</protein>
<comment type="function">
    <text evidence="5">Bidirectionally degrades single-stranded DNA into large acid-insoluble oligonucleotides, which are then degraded further into small acid-soluble oligonucleotides.</text>
</comment>
<evidence type="ECO:0000256" key="6">
    <source>
        <dbReference type="RuleBase" id="RU004355"/>
    </source>
</evidence>
<feature type="region of interest" description="Disordered" evidence="7">
    <location>
        <begin position="494"/>
        <end position="529"/>
    </location>
</feature>
<evidence type="ECO:0000259" key="8">
    <source>
        <dbReference type="Pfam" id="PF02601"/>
    </source>
</evidence>
<gene>
    <name evidence="5" type="primary">xseA</name>
    <name evidence="10" type="ORF">QV13_22180</name>
</gene>
<dbReference type="NCBIfam" id="TIGR00237">
    <property type="entry name" value="xseA"/>
    <property type="match status" value="1"/>
</dbReference>
<keyword evidence="1 5" id="KW-0963">Cytoplasm</keyword>
<dbReference type="Proteomes" id="UP000094412">
    <property type="component" value="Unassembled WGS sequence"/>
</dbReference>
<dbReference type="EMBL" id="MDEO01000036">
    <property type="protein sequence ID" value="OCX12358.1"/>
    <property type="molecule type" value="Genomic_DNA"/>
</dbReference>
<dbReference type="GO" id="GO:0003676">
    <property type="term" value="F:nucleic acid binding"/>
    <property type="evidence" value="ECO:0007669"/>
    <property type="project" value="InterPro"/>
</dbReference>
<dbReference type="CDD" id="cd04489">
    <property type="entry name" value="ExoVII_LU_OBF"/>
    <property type="match status" value="1"/>
</dbReference>
<organism evidence="10 11">
    <name type="scientific">Mesorhizobium hungaricum</name>
    <dbReference type="NCBI Taxonomy" id="1566387"/>
    <lineage>
        <taxon>Bacteria</taxon>
        <taxon>Pseudomonadati</taxon>
        <taxon>Pseudomonadota</taxon>
        <taxon>Alphaproteobacteria</taxon>
        <taxon>Hyphomicrobiales</taxon>
        <taxon>Phyllobacteriaceae</taxon>
        <taxon>Mesorhizobium</taxon>
    </lineage>
</organism>
<dbReference type="Pfam" id="PF02601">
    <property type="entry name" value="Exonuc_VII_L"/>
    <property type="match status" value="1"/>
</dbReference>
<dbReference type="GO" id="GO:0006308">
    <property type="term" value="P:DNA catabolic process"/>
    <property type="evidence" value="ECO:0007669"/>
    <property type="project" value="UniProtKB-UniRule"/>
</dbReference>
<dbReference type="HAMAP" id="MF_00378">
    <property type="entry name" value="Exonuc_7_L"/>
    <property type="match status" value="1"/>
</dbReference>
<keyword evidence="3 5" id="KW-0378">Hydrolase</keyword>
<comment type="catalytic activity">
    <reaction evidence="5 6">
        <text>Exonucleolytic cleavage in either 5'- to 3'- or 3'- to 5'-direction to yield nucleoside 5'-phosphates.</text>
        <dbReference type="EC" id="3.1.11.6"/>
    </reaction>
</comment>
<dbReference type="GO" id="GO:0005737">
    <property type="term" value="C:cytoplasm"/>
    <property type="evidence" value="ECO:0007669"/>
    <property type="project" value="UniProtKB-SubCell"/>
</dbReference>
<evidence type="ECO:0000256" key="3">
    <source>
        <dbReference type="ARBA" id="ARBA00022801"/>
    </source>
</evidence>
<keyword evidence="4 5" id="KW-0269">Exonuclease</keyword>
<dbReference type="GO" id="GO:0008855">
    <property type="term" value="F:exodeoxyribonuclease VII activity"/>
    <property type="evidence" value="ECO:0007669"/>
    <property type="project" value="UniProtKB-UniRule"/>
</dbReference>
<comment type="caution">
    <text evidence="10">The sequence shown here is derived from an EMBL/GenBank/DDBJ whole genome shotgun (WGS) entry which is preliminary data.</text>
</comment>
<evidence type="ECO:0000256" key="4">
    <source>
        <dbReference type="ARBA" id="ARBA00022839"/>
    </source>
</evidence>
<dbReference type="InterPro" id="IPR025824">
    <property type="entry name" value="OB-fold_nuc-bd_dom"/>
</dbReference>
<evidence type="ECO:0000313" key="10">
    <source>
        <dbReference type="EMBL" id="OCX12358.1"/>
    </source>
</evidence>
<feature type="domain" description="Exonuclease VII large subunit C-terminal" evidence="8">
    <location>
        <begin position="134"/>
        <end position="496"/>
    </location>
</feature>
<sequence>MSEFFDDDSRPTNATEYTVSEISGALKRTVEDTFGNVRVRGEISGYRGPHSSGHAYFALKDDRSRLEAVVWKGTMNKLRFRPEEGMEVIASGKLTTYPGSSKYQIVIDNLEPAGAGALMAMLEERKRRLAAEGLFDPARKQLLPYMPSVIGVITSPTGAVIRDILHRIRDRFPLTVVVWPVRVQGETAGAEATAAVNGFNALEPGGPIPRPDLIIVARGGGSLEDLWGFNDEGLARAVAASDIPVISAVGHETDWTLIDLAADVRAPTPTGAAEIAVPVRAELEATLASLSARLAAALVRGIDRRRQAARAAARALPSPDQLLALPRRRFDEAENRLARALAVSIERKRGRLVAIRLTPATLSRRMAEARRLASRDLARAQAAFLGIVRERRARFARTMARLSPAPIARRQKLQGDTLTALARRQEQAMTVRLDRLRARLTQADRLLSTLKLSEQAILERGYALVLDSAGALVKRAAEVTPGIALELRFADGSAHATADGAGPTPGPATPRPAKASPKDKGAGGQGSLF</sequence>
<comment type="subcellular location">
    <subcellularLocation>
        <location evidence="5 6">Cytoplasm</location>
    </subcellularLocation>
</comment>
<proteinExistence type="inferred from homology"/>
<dbReference type="AlphaFoldDB" id="A0A1C2DC66"/>
<feature type="domain" description="OB-fold nucleic acid binding" evidence="9">
    <location>
        <begin position="17"/>
        <end position="110"/>
    </location>
</feature>
<dbReference type="OrthoDB" id="9802795at2"/>
<evidence type="ECO:0000256" key="1">
    <source>
        <dbReference type="ARBA" id="ARBA00022490"/>
    </source>
</evidence>
<comment type="subunit">
    <text evidence="5">Heterooligomer composed of large and small subunits.</text>
</comment>
<dbReference type="GO" id="GO:0009318">
    <property type="term" value="C:exodeoxyribonuclease VII complex"/>
    <property type="evidence" value="ECO:0007669"/>
    <property type="project" value="UniProtKB-UniRule"/>
</dbReference>
<keyword evidence="11" id="KW-1185">Reference proteome</keyword>
<keyword evidence="2 5" id="KW-0540">Nuclease</keyword>
<evidence type="ECO:0000313" key="11">
    <source>
        <dbReference type="Proteomes" id="UP000094412"/>
    </source>
</evidence>
<accession>A0A1C2DC66</accession>
<evidence type="ECO:0000256" key="5">
    <source>
        <dbReference type="HAMAP-Rule" id="MF_00378"/>
    </source>
</evidence>
<evidence type="ECO:0000259" key="9">
    <source>
        <dbReference type="Pfam" id="PF13742"/>
    </source>
</evidence>
<dbReference type="EC" id="3.1.11.6" evidence="5"/>
<dbReference type="InterPro" id="IPR003753">
    <property type="entry name" value="Exonuc_VII_L"/>
</dbReference>
<evidence type="ECO:0000256" key="7">
    <source>
        <dbReference type="SAM" id="MobiDB-lite"/>
    </source>
</evidence>